<feature type="region of interest" description="Disordered" evidence="1">
    <location>
        <begin position="526"/>
        <end position="550"/>
    </location>
</feature>
<keyword evidence="4" id="KW-1185">Reference proteome</keyword>
<sequence length="583" mass="64102">DPHRNSGDNATQKSLAVFLTDGVTQIKAIELGSLTRDRGACGSRVLSLDELAERLRPGVKVRLRGPLTLRNKVLLLPAGVIETLAHPQFQVLGGEVDELLESHPHQLMHQLGLLLARKLNVSLLDDGSLPTWFPRVTQPRPLDPTALSDPERRLPVNAAGPLSVNHSESVWDTSAPPLSSDSTAIESWSNDDDVLISEAAENFEHQLLRSTDTTTSMIHALTETGEFTAPAIRMESVVRPLPEDDPDDKDLSLEVDPDVLATAFRELEKDNLVNKLNRDADLVHVIPVQSPAVSSLQSVGSLSQTALPACSTSSPTPSVELPNPSCSRTSSIIAKPTALETSDDLLPPAPKRKPWERKKLLTNPPKPPSMTPEKRIDSLPPVGSQLNSALADTYKFRPFCYIEDMYNDLIQTSATALFPSRRVYTIRGLLISLLSSLEHHQGSRWTLAARLADGSATVDVDIASELLTTWIGLTAAESESLRQMSRVNVGGEQTNAVALQEARKHRQRLRTALSNFQLQLSNMSGLFDLQPPTPTSTTRARPSESDEERPVRPILVAYRPLDGTWLEQLNERVKIRWDTHLLT</sequence>
<feature type="region of interest" description="Disordered" evidence="1">
    <location>
        <begin position="337"/>
        <end position="380"/>
    </location>
</feature>
<evidence type="ECO:0000256" key="1">
    <source>
        <dbReference type="SAM" id="MobiDB-lite"/>
    </source>
</evidence>
<dbReference type="PANTHER" id="PTHR14790:SF15">
    <property type="entry name" value="RECQ-MEDIATED GENOME INSTABILITY PROTEIN 1"/>
    <property type="match status" value="1"/>
</dbReference>
<dbReference type="GO" id="GO:0000724">
    <property type="term" value="P:double-strand break repair via homologous recombination"/>
    <property type="evidence" value="ECO:0007669"/>
    <property type="project" value="TreeGrafter"/>
</dbReference>
<name>A0A5J4NSS7_9TREM</name>
<evidence type="ECO:0000313" key="3">
    <source>
        <dbReference type="EMBL" id="KAA3678646.1"/>
    </source>
</evidence>
<comment type="caution">
    <text evidence="3">The sequence shown here is derived from an EMBL/GenBank/DDBJ whole genome shotgun (WGS) entry which is preliminary data.</text>
</comment>
<evidence type="ECO:0000313" key="4">
    <source>
        <dbReference type="Proteomes" id="UP000324629"/>
    </source>
</evidence>
<protein>
    <recommendedName>
        <fullName evidence="2">RecQ-mediated genome instability protein 1 C-terminal OB-fold domain-containing protein</fullName>
    </recommendedName>
</protein>
<dbReference type="Pfam" id="PF16099">
    <property type="entry name" value="RMI1_C"/>
    <property type="match status" value="1"/>
</dbReference>
<organism evidence="3 4">
    <name type="scientific">Paragonimus westermani</name>
    <dbReference type="NCBI Taxonomy" id="34504"/>
    <lineage>
        <taxon>Eukaryota</taxon>
        <taxon>Metazoa</taxon>
        <taxon>Spiralia</taxon>
        <taxon>Lophotrochozoa</taxon>
        <taxon>Platyhelminthes</taxon>
        <taxon>Trematoda</taxon>
        <taxon>Digenea</taxon>
        <taxon>Plagiorchiida</taxon>
        <taxon>Troglotremata</taxon>
        <taxon>Troglotrematidae</taxon>
        <taxon>Paragonimus</taxon>
    </lineage>
</organism>
<dbReference type="InterPro" id="IPR032199">
    <property type="entry name" value="RMI1_C"/>
</dbReference>
<feature type="domain" description="RecQ-mediated genome instability protein 1 C-terminal OB-fold" evidence="2">
    <location>
        <begin position="397"/>
        <end position="534"/>
    </location>
</feature>
<dbReference type="GO" id="GO:0016604">
    <property type="term" value="C:nuclear body"/>
    <property type="evidence" value="ECO:0007669"/>
    <property type="project" value="TreeGrafter"/>
</dbReference>
<dbReference type="Gene3D" id="2.40.50.770">
    <property type="entry name" value="RecQ-mediated genome instability protein Rmi1, C-terminal domain"/>
    <property type="match status" value="1"/>
</dbReference>
<feature type="compositionally biased region" description="Basic and acidic residues" evidence="1">
    <location>
        <begin position="541"/>
        <end position="550"/>
    </location>
</feature>
<dbReference type="EMBL" id="QNGE01001015">
    <property type="protein sequence ID" value="KAA3678646.1"/>
    <property type="molecule type" value="Genomic_DNA"/>
</dbReference>
<dbReference type="Proteomes" id="UP000324629">
    <property type="component" value="Unassembled WGS sequence"/>
</dbReference>
<feature type="non-terminal residue" evidence="3">
    <location>
        <position position="1"/>
    </location>
</feature>
<dbReference type="AlphaFoldDB" id="A0A5J4NSS7"/>
<dbReference type="PANTHER" id="PTHR14790">
    <property type="entry name" value="RECQ-MEDIATED GENOME INSTABILITY PROTEIN 1 RMI1"/>
    <property type="match status" value="1"/>
</dbReference>
<reference evidence="3 4" key="1">
    <citation type="journal article" date="2019" name="Gigascience">
        <title>Whole-genome sequence of the oriental lung fluke Paragonimus westermani.</title>
        <authorList>
            <person name="Oey H."/>
            <person name="Zakrzewski M."/>
            <person name="Narain K."/>
            <person name="Devi K.R."/>
            <person name="Agatsuma T."/>
            <person name="Nawaratna S."/>
            <person name="Gobert G.N."/>
            <person name="Jones M.K."/>
            <person name="Ragan M.A."/>
            <person name="McManus D.P."/>
            <person name="Krause L."/>
        </authorList>
    </citation>
    <scope>NUCLEOTIDE SEQUENCE [LARGE SCALE GENOMIC DNA]</scope>
    <source>
        <strain evidence="3 4">IND2009</strain>
    </source>
</reference>
<dbReference type="GO" id="GO:0031422">
    <property type="term" value="C:RecQ family helicase-topoisomerase III complex"/>
    <property type="evidence" value="ECO:0007669"/>
    <property type="project" value="TreeGrafter"/>
</dbReference>
<dbReference type="InterPro" id="IPR042470">
    <property type="entry name" value="RMI1_N_C_sf"/>
</dbReference>
<gene>
    <name evidence="3" type="ORF">DEA37_0000792</name>
</gene>
<dbReference type="GO" id="GO:0000166">
    <property type="term" value="F:nucleotide binding"/>
    <property type="evidence" value="ECO:0007669"/>
    <property type="project" value="InterPro"/>
</dbReference>
<proteinExistence type="predicted"/>
<evidence type="ECO:0000259" key="2">
    <source>
        <dbReference type="Pfam" id="PF16099"/>
    </source>
</evidence>
<accession>A0A5J4NSS7</accession>
<dbReference type="GO" id="GO:0000712">
    <property type="term" value="P:resolution of meiotic recombination intermediates"/>
    <property type="evidence" value="ECO:0007669"/>
    <property type="project" value="TreeGrafter"/>
</dbReference>